<keyword evidence="2" id="KW-1185">Reference proteome</keyword>
<accession>A0A2D2DF65</accession>
<protein>
    <submittedName>
        <fullName evidence="1">Uncharacterized protein</fullName>
    </submittedName>
</protein>
<proteinExistence type="predicted"/>
<sequence length="195" mass="21074">MSRRLLPACACAALLLTGCLVPERFTAKTAFQADGSYEYSYAGTAVHTMAAGQLAKGSKLDAKDEENLENAAAKMKRDRDIRQADYKGNARYDLSVEGKRQRGQALDLLGVLRVATDKDGVVTLAAGKLDEKEKASMAKLGIKLDGTLSVTVPTSAQVLSHNATSTPSFFGLIGTYSWKIGSIEQRPEMKIRFKP</sequence>
<reference evidence="1" key="1">
    <citation type="submission" date="2017-10" db="EMBL/GenBank/DDBJ databases">
        <title>Massilia psychrophilum sp. nov., a novel purple-pigmented bacterium isolated from Tianshan glacier, Xinjiang Municipality, China.</title>
        <authorList>
            <person name="Wang H."/>
        </authorList>
    </citation>
    <scope>NUCLEOTIDE SEQUENCE [LARGE SCALE GENOMIC DNA]</scope>
    <source>
        <strain evidence="1">B2</strain>
    </source>
</reference>
<evidence type="ECO:0000313" key="1">
    <source>
        <dbReference type="EMBL" id="ATQ73625.1"/>
    </source>
</evidence>
<organism evidence="1 2">
    <name type="scientific">Massilia violaceinigra</name>
    <dbReference type="NCBI Taxonomy" id="2045208"/>
    <lineage>
        <taxon>Bacteria</taxon>
        <taxon>Pseudomonadati</taxon>
        <taxon>Pseudomonadota</taxon>
        <taxon>Betaproteobacteria</taxon>
        <taxon>Burkholderiales</taxon>
        <taxon>Oxalobacteraceae</taxon>
        <taxon>Telluria group</taxon>
        <taxon>Massilia</taxon>
    </lineage>
</organism>
<evidence type="ECO:0000313" key="2">
    <source>
        <dbReference type="Proteomes" id="UP000229897"/>
    </source>
</evidence>
<dbReference type="OrthoDB" id="8794462at2"/>
<dbReference type="PROSITE" id="PS51257">
    <property type="entry name" value="PROKAR_LIPOPROTEIN"/>
    <property type="match status" value="1"/>
</dbReference>
<dbReference type="EMBL" id="CP024608">
    <property type="protein sequence ID" value="ATQ73625.1"/>
    <property type="molecule type" value="Genomic_DNA"/>
</dbReference>
<dbReference type="RefSeq" id="WP_099873650.1">
    <property type="nucleotide sequence ID" value="NZ_CP024608.1"/>
</dbReference>
<gene>
    <name evidence="1" type="ORF">CR152_03210</name>
</gene>
<dbReference type="Proteomes" id="UP000229897">
    <property type="component" value="Chromosome"/>
</dbReference>
<name>A0A2D2DF65_9BURK</name>
<dbReference type="AlphaFoldDB" id="A0A2D2DF65"/>
<dbReference type="KEGG" id="mass:CR152_03210"/>